<evidence type="ECO:0000313" key="2">
    <source>
        <dbReference type="Proteomes" id="UP000618240"/>
    </source>
</evidence>
<reference evidence="1 2" key="1">
    <citation type="submission" date="2021-09" db="EMBL/GenBank/DDBJ databases">
        <title>Genome sequencing and assembly of Chryseobacterium sp. RG1.</title>
        <authorList>
            <person name="Chhetri G."/>
        </authorList>
    </citation>
    <scope>NUCLEOTIDE SEQUENCE [LARGE SCALE GENOMIC DNA]</scope>
    <source>
        <strain evidence="1 2">RG1</strain>
    </source>
</reference>
<sequence length="108" mass="12974">MKQQRHTLGSEEIFIDFEKRKTEVNKDCYKNKLPIPKFLDYRFINNTSRTYLNDNFEFYILGANNKDFFKKFDLISNPQMPDNWSNGYSKGIAISKKDRCVIFWGVIW</sequence>
<name>A0ABS7ZWS7_9FLAO</name>
<protein>
    <submittedName>
        <fullName evidence="1">Uncharacterized protein</fullName>
    </submittedName>
</protein>
<dbReference type="Proteomes" id="UP000618240">
    <property type="component" value="Unassembled WGS sequence"/>
</dbReference>
<dbReference type="RefSeq" id="WP_225686267.1">
    <property type="nucleotide sequence ID" value="NZ_JAERSE020000001.1"/>
</dbReference>
<keyword evidence="2" id="KW-1185">Reference proteome</keyword>
<dbReference type="EMBL" id="JAERSE020000001">
    <property type="protein sequence ID" value="MCA6066194.1"/>
    <property type="molecule type" value="Genomic_DNA"/>
</dbReference>
<proteinExistence type="predicted"/>
<accession>A0ABS7ZWS7</accession>
<comment type="caution">
    <text evidence="1">The sequence shown here is derived from an EMBL/GenBank/DDBJ whole genome shotgun (WGS) entry which is preliminary data.</text>
</comment>
<gene>
    <name evidence="1" type="ORF">JI747_003325</name>
</gene>
<organism evidence="1 2">
    <name type="scientific">Chryseobacterium tagetis</name>
    <dbReference type="NCBI Taxonomy" id="2801334"/>
    <lineage>
        <taxon>Bacteria</taxon>
        <taxon>Pseudomonadati</taxon>
        <taxon>Bacteroidota</taxon>
        <taxon>Flavobacteriia</taxon>
        <taxon>Flavobacteriales</taxon>
        <taxon>Weeksellaceae</taxon>
        <taxon>Chryseobacterium group</taxon>
        <taxon>Chryseobacterium</taxon>
    </lineage>
</organism>
<evidence type="ECO:0000313" key="1">
    <source>
        <dbReference type="EMBL" id="MCA6066194.1"/>
    </source>
</evidence>